<evidence type="ECO:0000313" key="1">
    <source>
        <dbReference type="EMBL" id="AKH64899.1"/>
    </source>
</evidence>
<evidence type="ECO:0008006" key="3">
    <source>
        <dbReference type="Google" id="ProtNLM"/>
    </source>
</evidence>
<organism evidence="1 2">
    <name type="scientific">Photorhabdus thracensis</name>
    <dbReference type="NCBI Taxonomy" id="230089"/>
    <lineage>
        <taxon>Bacteria</taxon>
        <taxon>Pseudomonadati</taxon>
        <taxon>Pseudomonadota</taxon>
        <taxon>Gammaproteobacteria</taxon>
        <taxon>Enterobacterales</taxon>
        <taxon>Morganellaceae</taxon>
        <taxon>Photorhabdus</taxon>
    </lineage>
</organism>
<gene>
    <name evidence="1" type="ORF">VY86_17700</name>
</gene>
<dbReference type="PATRIC" id="fig|230089.6.peg.3998"/>
<protein>
    <recommendedName>
        <fullName evidence="3">Phage protein</fullName>
    </recommendedName>
</protein>
<keyword evidence="2" id="KW-1185">Reference proteome</keyword>
<reference evidence="1 2" key="1">
    <citation type="journal article" date="2015" name="J. Biotechnol.">
        <title>Complete genome sequence of Photorhabdus temperata subsp. thracensis 39-8(T), an entomopathogenic bacterium for the improved commercial bioinsecticide.</title>
        <authorList>
            <person name="Kwak Y."/>
            <person name="Shin J.H."/>
        </authorList>
    </citation>
    <scope>NUCLEOTIDE SEQUENCE [LARGE SCALE GENOMIC DNA]</scope>
    <source>
        <strain evidence="1 2">DSM 15199</strain>
    </source>
</reference>
<dbReference type="KEGG" id="ptt:VY86_17700"/>
<dbReference type="Proteomes" id="UP000034866">
    <property type="component" value="Chromosome"/>
</dbReference>
<sequence length="103" mass="11874">MIDVARVRRESLRWSLLVALNKTRPYTASETLLLDISRAIYPDVTALELRKELDYLADRKLIDLNKQPSGSWFADLTRMGVDVVEYTVECAPGIARPEKYWSE</sequence>
<dbReference type="STRING" id="230089.VY86_17700"/>
<dbReference type="AlphaFoldDB" id="A0A0F7LNK2"/>
<dbReference type="EMBL" id="CP011104">
    <property type="protein sequence ID" value="AKH64899.1"/>
    <property type="molecule type" value="Genomic_DNA"/>
</dbReference>
<name>A0A0F7LNK2_9GAMM</name>
<accession>A0A0F7LNK2</accession>
<proteinExistence type="predicted"/>
<dbReference type="RefSeq" id="WP_046975927.1">
    <property type="nucleotide sequence ID" value="NZ_CAWQPG010000302.1"/>
</dbReference>
<reference evidence="2" key="2">
    <citation type="submission" date="2015-03" db="EMBL/GenBank/DDBJ databases">
        <title>Genome sequence of Azospirillum thiophilum strain DSM 21654T.</title>
        <authorList>
            <person name="Kwak Y."/>
            <person name="Shin J.-H."/>
        </authorList>
    </citation>
    <scope>NUCLEOTIDE SEQUENCE [LARGE SCALE GENOMIC DNA]</scope>
    <source>
        <strain evidence="2">DSM 15199</strain>
    </source>
</reference>
<dbReference type="OrthoDB" id="5677692at2"/>
<evidence type="ECO:0000313" key="2">
    <source>
        <dbReference type="Proteomes" id="UP000034866"/>
    </source>
</evidence>